<dbReference type="EMBL" id="DSPX01000116">
    <property type="protein sequence ID" value="HGG01175.1"/>
    <property type="molecule type" value="Genomic_DNA"/>
</dbReference>
<comment type="caution">
    <text evidence="2">The sequence shown here is derived from an EMBL/GenBank/DDBJ whole genome shotgun (WGS) entry which is preliminary data.</text>
</comment>
<reference evidence="2" key="1">
    <citation type="journal article" date="2020" name="mSystems">
        <title>Genome- and Community-Level Interaction Insights into Carbon Utilization and Element Cycling Functions of Hydrothermarchaeota in Hydrothermal Sediment.</title>
        <authorList>
            <person name="Zhou Z."/>
            <person name="Liu Y."/>
            <person name="Xu W."/>
            <person name="Pan J."/>
            <person name="Luo Z.H."/>
            <person name="Li M."/>
        </authorList>
    </citation>
    <scope>NUCLEOTIDE SEQUENCE [LARGE SCALE GENOMIC DNA]</scope>
    <source>
        <strain evidence="2">SpSt-374</strain>
    </source>
</reference>
<keyword evidence="1" id="KW-0812">Transmembrane</keyword>
<evidence type="ECO:0000313" key="2">
    <source>
        <dbReference type="EMBL" id="HGG01175.1"/>
    </source>
</evidence>
<proteinExistence type="predicted"/>
<feature type="transmembrane region" description="Helical" evidence="1">
    <location>
        <begin position="81"/>
        <end position="100"/>
    </location>
</feature>
<keyword evidence="1" id="KW-1133">Transmembrane helix</keyword>
<accession>A0A7C3VSW7</accession>
<dbReference type="AlphaFoldDB" id="A0A7C3VSW7"/>
<name>A0A7C3VSW7_9CYAN</name>
<protein>
    <submittedName>
        <fullName evidence="2">Uncharacterized protein</fullName>
    </submittedName>
</protein>
<organism evidence="2">
    <name type="scientific">Planktothricoides sp. SpSt-374</name>
    <dbReference type="NCBI Taxonomy" id="2282167"/>
    <lineage>
        <taxon>Bacteria</taxon>
        <taxon>Bacillati</taxon>
        <taxon>Cyanobacteriota</taxon>
        <taxon>Cyanophyceae</taxon>
        <taxon>Oscillatoriophycideae</taxon>
        <taxon>Oscillatoriales</taxon>
        <taxon>Oscillatoriaceae</taxon>
        <taxon>Planktothricoides</taxon>
    </lineage>
</organism>
<keyword evidence="1" id="KW-0472">Membrane</keyword>
<gene>
    <name evidence="2" type="ORF">ENR15_11125</name>
</gene>
<sequence>MLPDSETLNGSADLPVRDPTFVRQVQKLHQLTVWGRWLVVLALWSTAGSLSVWSLRPQISLLLDDFTWAALRYTINIWENTLPTLGIITCISMTVAVLVWQSRNILFGLPPLERKRLEQQVMRIRQQGPSHPLWQWVGKE</sequence>
<feature type="transmembrane region" description="Helical" evidence="1">
    <location>
        <begin position="33"/>
        <end position="55"/>
    </location>
</feature>
<evidence type="ECO:0000256" key="1">
    <source>
        <dbReference type="SAM" id="Phobius"/>
    </source>
</evidence>